<dbReference type="GO" id="GO:0005737">
    <property type="term" value="C:cytoplasm"/>
    <property type="evidence" value="ECO:0007669"/>
    <property type="project" value="UniProtKB-ARBA"/>
</dbReference>
<evidence type="ECO:0000256" key="1">
    <source>
        <dbReference type="ARBA" id="ARBA00009580"/>
    </source>
</evidence>
<dbReference type="CDD" id="cd14500">
    <property type="entry name" value="PTP-IVa"/>
    <property type="match status" value="1"/>
</dbReference>
<dbReference type="OMA" id="RCCQQTY"/>
<dbReference type="InterPro" id="IPR003595">
    <property type="entry name" value="Tyr_Pase_cat"/>
</dbReference>
<evidence type="ECO:0000259" key="11">
    <source>
        <dbReference type="PROSITE" id="PS50056"/>
    </source>
</evidence>
<keyword evidence="7" id="KW-0449">Lipoprotein</keyword>
<accession>A0A168T587</accession>
<dbReference type="GO" id="GO:0004725">
    <property type="term" value="F:protein tyrosine phosphatase activity"/>
    <property type="evidence" value="ECO:0007669"/>
    <property type="project" value="UniProtKB-EC"/>
</dbReference>
<evidence type="ECO:0000256" key="6">
    <source>
        <dbReference type="ARBA" id="ARBA00023157"/>
    </source>
</evidence>
<proteinExistence type="inferred from homology"/>
<dbReference type="EC" id="3.1.3.48" evidence="2"/>
<keyword evidence="6" id="KW-1015">Disulfide bond</keyword>
<dbReference type="InterPro" id="IPR000387">
    <property type="entry name" value="Tyr_Pase_dom"/>
</dbReference>
<dbReference type="EMBL" id="LT555011">
    <property type="protein sequence ID" value="SAM09488.1"/>
    <property type="molecule type" value="Genomic_DNA"/>
</dbReference>
<sequence>MVNSQTRSGSPLGRTLSLIEAPNSPLRFLILDCPTESTLPFYLEEFKRYNVTDVVRCCQQTYSANTLASQGITVHDMPFKDGGLPPITLVREWIGLIDSHEQQIKDNESLRPTIAVHCVAGLGRAPVLVAIALIELGMEPLDAVAYIRTNRRGAFNKPQISYLDTYKRIWKTKSSSSSSSLKFSLGKMFKFGGKKQEVPIH</sequence>
<evidence type="ECO:0000256" key="9">
    <source>
        <dbReference type="ARBA" id="ARBA00051722"/>
    </source>
</evidence>
<keyword evidence="13" id="KW-1185">Reference proteome</keyword>
<dbReference type="InterPro" id="IPR029021">
    <property type="entry name" value="Prot-tyrosine_phosphatase-like"/>
</dbReference>
<comment type="catalytic activity">
    <reaction evidence="9">
        <text>O-phospho-L-tyrosyl-[protein] + H2O = L-tyrosyl-[protein] + phosphate</text>
        <dbReference type="Rhea" id="RHEA:10684"/>
        <dbReference type="Rhea" id="RHEA-COMP:10136"/>
        <dbReference type="Rhea" id="RHEA-COMP:20101"/>
        <dbReference type="ChEBI" id="CHEBI:15377"/>
        <dbReference type="ChEBI" id="CHEBI:43474"/>
        <dbReference type="ChEBI" id="CHEBI:46858"/>
        <dbReference type="ChEBI" id="CHEBI:61978"/>
        <dbReference type="EC" id="3.1.3.48"/>
    </reaction>
</comment>
<feature type="domain" description="Tyrosine-protein phosphatase" evidence="10">
    <location>
        <begin position="19"/>
        <end position="175"/>
    </location>
</feature>
<dbReference type="InterPro" id="IPR020422">
    <property type="entry name" value="TYR_PHOSPHATASE_DUAL_dom"/>
</dbReference>
<dbReference type="InParanoid" id="A0A168T587"/>
<dbReference type="SMART" id="SM00404">
    <property type="entry name" value="PTPc_motif"/>
    <property type="match status" value="1"/>
</dbReference>
<evidence type="ECO:0000256" key="8">
    <source>
        <dbReference type="ARBA" id="ARBA00023289"/>
    </source>
</evidence>
<organism evidence="12">
    <name type="scientific">Absidia glauca</name>
    <name type="common">Pin mould</name>
    <dbReference type="NCBI Taxonomy" id="4829"/>
    <lineage>
        <taxon>Eukaryota</taxon>
        <taxon>Fungi</taxon>
        <taxon>Fungi incertae sedis</taxon>
        <taxon>Mucoromycota</taxon>
        <taxon>Mucoromycotina</taxon>
        <taxon>Mucoromycetes</taxon>
        <taxon>Mucorales</taxon>
        <taxon>Cunninghamellaceae</taxon>
        <taxon>Absidia</taxon>
    </lineage>
</organism>
<dbReference type="SUPFAM" id="SSF52799">
    <property type="entry name" value="(Phosphotyrosine protein) phosphatases II"/>
    <property type="match status" value="1"/>
</dbReference>
<keyword evidence="5" id="KW-0904">Protein phosphatase</keyword>
<reference evidence="12" key="1">
    <citation type="submission" date="2016-04" db="EMBL/GenBank/DDBJ databases">
        <authorList>
            <person name="Evans L.H."/>
            <person name="Alamgir A."/>
            <person name="Owens N."/>
            <person name="Weber N.D."/>
            <person name="Virtaneva K."/>
            <person name="Barbian K."/>
            <person name="Babar A."/>
            <person name="Rosenke K."/>
        </authorList>
    </citation>
    <scope>NUCLEOTIDE SEQUENCE [LARGE SCALE GENOMIC DNA]</scope>
    <source>
        <strain evidence="12">CBS 101.48</strain>
    </source>
</reference>
<keyword evidence="8" id="KW-0636">Prenylation</keyword>
<evidence type="ECO:0000256" key="2">
    <source>
        <dbReference type="ARBA" id="ARBA00013064"/>
    </source>
</evidence>
<dbReference type="InterPro" id="IPR050561">
    <property type="entry name" value="PTP"/>
</dbReference>
<gene>
    <name evidence="12" type="primary">ABSGL_15164.1 scaffold 15182</name>
</gene>
<evidence type="ECO:0000313" key="13">
    <source>
        <dbReference type="Proteomes" id="UP000078561"/>
    </source>
</evidence>
<evidence type="ECO:0000313" key="12">
    <source>
        <dbReference type="EMBL" id="SAM09488.1"/>
    </source>
</evidence>
<comment type="similarity">
    <text evidence="1">Belongs to the protein-tyrosine phosphatase family.</text>
</comment>
<dbReference type="STRING" id="4829.A0A168T587"/>
<dbReference type="Proteomes" id="UP000078561">
    <property type="component" value="Unassembled WGS sequence"/>
</dbReference>
<dbReference type="AlphaFoldDB" id="A0A168T587"/>
<dbReference type="PROSITE" id="PS50056">
    <property type="entry name" value="TYR_PHOSPHATASE_2"/>
    <property type="match status" value="1"/>
</dbReference>
<dbReference type="FunFam" id="3.90.190.10:FF:000086">
    <property type="entry name" value="Protein tyrosine phosphatase-like protein"/>
    <property type="match status" value="1"/>
</dbReference>
<evidence type="ECO:0000256" key="4">
    <source>
        <dbReference type="ARBA" id="ARBA00022801"/>
    </source>
</evidence>
<dbReference type="OrthoDB" id="5632at2759"/>
<evidence type="ECO:0000256" key="3">
    <source>
        <dbReference type="ARBA" id="ARBA00022481"/>
    </source>
</evidence>
<keyword evidence="4" id="KW-0378">Hydrolase</keyword>
<dbReference type="PANTHER" id="PTHR23339">
    <property type="entry name" value="TYROSINE SPECIFIC PROTEIN PHOSPHATASE AND DUAL SPECIFICITY PROTEIN PHOSPHATASE"/>
    <property type="match status" value="1"/>
</dbReference>
<protein>
    <recommendedName>
        <fullName evidence="2">protein-tyrosine-phosphatase</fullName>
        <ecNumber evidence="2">3.1.3.48</ecNumber>
    </recommendedName>
</protein>
<evidence type="ECO:0000256" key="5">
    <source>
        <dbReference type="ARBA" id="ARBA00022912"/>
    </source>
</evidence>
<feature type="domain" description="Tyrosine specific protein phosphatases" evidence="11">
    <location>
        <begin position="91"/>
        <end position="162"/>
    </location>
</feature>
<keyword evidence="3" id="KW-0488">Methylation</keyword>
<dbReference type="Gene3D" id="3.90.190.10">
    <property type="entry name" value="Protein tyrosine phosphatase superfamily"/>
    <property type="match status" value="1"/>
</dbReference>
<name>A0A168T587_ABSGL</name>
<evidence type="ECO:0000256" key="7">
    <source>
        <dbReference type="ARBA" id="ARBA00023288"/>
    </source>
</evidence>
<evidence type="ECO:0000259" key="10">
    <source>
        <dbReference type="PROSITE" id="PS50054"/>
    </source>
</evidence>
<dbReference type="PROSITE" id="PS50054">
    <property type="entry name" value="TYR_PHOSPHATASE_DUAL"/>
    <property type="match status" value="1"/>
</dbReference>